<dbReference type="SMART" id="SM00062">
    <property type="entry name" value="PBPb"/>
    <property type="match status" value="1"/>
</dbReference>
<feature type="domain" description="Solute-binding protein family 3/N-terminal" evidence="5">
    <location>
        <begin position="58"/>
        <end position="281"/>
    </location>
</feature>
<keyword evidence="3 4" id="KW-0732">Signal</keyword>
<dbReference type="GO" id="GO:0030288">
    <property type="term" value="C:outer membrane-bounded periplasmic space"/>
    <property type="evidence" value="ECO:0007669"/>
    <property type="project" value="TreeGrafter"/>
</dbReference>
<dbReference type="GO" id="GO:0005576">
    <property type="term" value="C:extracellular region"/>
    <property type="evidence" value="ECO:0007669"/>
    <property type="project" value="TreeGrafter"/>
</dbReference>
<comment type="similarity">
    <text evidence="1">Belongs to the bacterial solute-binding protein 3 family.</text>
</comment>
<organism evidence="6 7">
    <name type="scientific">Aeromicrobium phoceense</name>
    <dbReference type="NCBI Taxonomy" id="2754045"/>
    <lineage>
        <taxon>Bacteria</taxon>
        <taxon>Bacillati</taxon>
        <taxon>Actinomycetota</taxon>
        <taxon>Actinomycetes</taxon>
        <taxon>Propionibacteriales</taxon>
        <taxon>Nocardioidaceae</taxon>
        <taxon>Aeromicrobium</taxon>
    </lineage>
</organism>
<evidence type="ECO:0000313" key="7">
    <source>
        <dbReference type="Proteomes" id="UP000550354"/>
    </source>
</evidence>
<dbReference type="RefSeq" id="WP_181755495.1">
    <property type="nucleotide sequence ID" value="NZ_DAMCVE010000001.1"/>
</dbReference>
<sequence>MKARRTRFAAVLAAGLLALSACGDAGNSDDEGSGPDVEVEDQEFEAGTRMAELQESGTVKIGVKYDQPGVGFKTATADTPSGFDPEIGKILAAKLGIDADDIEWVESVSANREPFLQNGTVDFVIASYSITDDRRKVVGQAGPYYVTGQSLLVAKDDDSINGPDDLKGKKVCSVTGSTSIKTVEEEYGATPAGFDTYSECVTQLENGSVDAVTTDAAILLGYAAENPDKLKVVGEPFSEERYGIGYSKDSPELCEFINESLTSAFEDGTWADAFDATLGKGGADAGDPPALDECA</sequence>
<evidence type="ECO:0000256" key="1">
    <source>
        <dbReference type="ARBA" id="ARBA00010333"/>
    </source>
</evidence>
<dbReference type="SUPFAM" id="SSF53850">
    <property type="entry name" value="Periplasmic binding protein-like II"/>
    <property type="match status" value="1"/>
</dbReference>
<feature type="signal peptide" evidence="4">
    <location>
        <begin position="1"/>
        <end position="25"/>
    </location>
</feature>
<reference evidence="6 7" key="1">
    <citation type="submission" date="2020-07" db="EMBL/GenBank/DDBJ databases">
        <title>Draft genome and description of Aeromicrobium phoceense strain Marseille-Q0843 isolated from healthy skin swab.</title>
        <authorList>
            <person name="Boxberger M."/>
            <person name="La Scola B."/>
        </authorList>
    </citation>
    <scope>NUCLEOTIDE SEQUENCE [LARGE SCALE GENOMIC DNA]</scope>
    <source>
        <strain evidence="6 7">Marseille-Q0843</strain>
    </source>
</reference>
<dbReference type="Gene3D" id="3.40.190.10">
    <property type="entry name" value="Periplasmic binding protein-like II"/>
    <property type="match status" value="2"/>
</dbReference>
<dbReference type="CDD" id="cd13690">
    <property type="entry name" value="PBP2_GluB"/>
    <property type="match status" value="1"/>
</dbReference>
<dbReference type="InterPro" id="IPR051455">
    <property type="entry name" value="Bact_solute-bind_prot3"/>
</dbReference>
<dbReference type="PANTHER" id="PTHR30085:SF6">
    <property type="entry name" value="ABC TRANSPORTER GLUTAMINE-BINDING PROTEIN GLNH"/>
    <property type="match status" value="1"/>
</dbReference>
<name>A0A838XPD0_9ACTN</name>
<dbReference type="AlphaFoldDB" id="A0A838XPD0"/>
<proteinExistence type="inferred from homology"/>
<dbReference type="PANTHER" id="PTHR30085">
    <property type="entry name" value="AMINO ACID ABC TRANSPORTER PERMEASE"/>
    <property type="match status" value="1"/>
</dbReference>
<protein>
    <submittedName>
        <fullName evidence="6">Glutamate ABC transporter substrate-binding protein</fullName>
    </submittedName>
</protein>
<gene>
    <name evidence="6" type="ORF">H1W00_09570</name>
</gene>
<evidence type="ECO:0000256" key="2">
    <source>
        <dbReference type="ARBA" id="ARBA00022448"/>
    </source>
</evidence>
<dbReference type="GO" id="GO:0006865">
    <property type="term" value="P:amino acid transport"/>
    <property type="evidence" value="ECO:0007669"/>
    <property type="project" value="TreeGrafter"/>
</dbReference>
<keyword evidence="7" id="KW-1185">Reference proteome</keyword>
<evidence type="ECO:0000259" key="5">
    <source>
        <dbReference type="SMART" id="SM00062"/>
    </source>
</evidence>
<dbReference type="Proteomes" id="UP000550354">
    <property type="component" value="Unassembled WGS sequence"/>
</dbReference>
<evidence type="ECO:0000256" key="4">
    <source>
        <dbReference type="SAM" id="SignalP"/>
    </source>
</evidence>
<dbReference type="Pfam" id="PF00497">
    <property type="entry name" value="SBP_bac_3"/>
    <property type="match status" value="1"/>
</dbReference>
<evidence type="ECO:0000256" key="3">
    <source>
        <dbReference type="ARBA" id="ARBA00022729"/>
    </source>
</evidence>
<evidence type="ECO:0000313" key="6">
    <source>
        <dbReference type="EMBL" id="MBA4608720.1"/>
    </source>
</evidence>
<feature type="chain" id="PRO_5039563620" evidence="4">
    <location>
        <begin position="26"/>
        <end position="295"/>
    </location>
</feature>
<accession>A0A838XPD0</accession>
<comment type="caution">
    <text evidence="6">The sequence shown here is derived from an EMBL/GenBank/DDBJ whole genome shotgun (WGS) entry which is preliminary data.</text>
</comment>
<dbReference type="EMBL" id="JACEOG010000001">
    <property type="protein sequence ID" value="MBA4608720.1"/>
    <property type="molecule type" value="Genomic_DNA"/>
</dbReference>
<dbReference type="InterPro" id="IPR001638">
    <property type="entry name" value="Solute-binding_3/MltF_N"/>
</dbReference>
<keyword evidence="2" id="KW-0813">Transport</keyword>
<dbReference type="PROSITE" id="PS51257">
    <property type="entry name" value="PROKAR_LIPOPROTEIN"/>
    <property type="match status" value="1"/>
</dbReference>